<protein>
    <submittedName>
        <fullName evidence="1">Uncharacterized protein</fullName>
    </submittedName>
</protein>
<dbReference type="Proteomes" id="UP000051888">
    <property type="component" value="Unassembled WGS sequence"/>
</dbReference>
<sequence length="128" mass="14789">MKSINLEDNISKLKNVYKMSDGLINKILYSNETTTYSNHPIEISSFLTHVDNIDDTVRIISIIEGLHRNIGISYETLAVYGGIDTFEFEEFLHSPASLKIEKKFILAVRIMYLHFVLKEKYKIETISD</sequence>
<dbReference type="RefSeq" id="WP_055738081.1">
    <property type="nucleotide sequence ID" value="NZ_JAAIWL010000007.1"/>
</dbReference>
<comment type="caution">
    <text evidence="1">The sequence shown here is derived from an EMBL/GenBank/DDBJ whole genome shotgun (WGS) entry which is preliminary data.</text>
</comment>
<organism evidence="1 2">
    <name type="scientific">Heyndrickxia shackletonii</name>
    <dbReference type="NCBI Taxonomy" id="157838"/>
    <lineage>
        <taxon>Bacteria</taxon>
        <taxon>Bacillati</taxon>
        <taxon>Bacillota</taxon>
        <taxon>Bacilli</taxon>
        <taxon>Bacillales</taxon>
        <taxon>Bacillaceae</taxon>
        <taxon>Heyndrickxia</taxon>
    </lineage>
</organism>
<gene>
    <name evidence="1" type="ORF">AN964_01795</name>
</gene>
<reference evidence="1 2" key="1">
    <citation type="submission" date="2015-09" db="EMBL/GenBank/DDBJ databases">
        <title>Genome sequencing project for genomic taxonomy and phylogenomics of Bacillus-like bacteria.</title>
        <authorList>
            <person name="Liu B."/>
            <person name="Wang J."/>
            <person name="Zhu Y."/>
            <person name="Liu G."/>
            <person name="Chen Q."/>
            <person name="Chen Z."/>
            <person name="Lan J."/>
            <person name="Che J."/>
            <person name="Ge C."/>
            <person name="Shi H."/>
            <person name="Pan Z."/>
            <person name="Liu X."/>
        </authorList>
    </citation>
    <scope>NUCLEOTIDE SEQUENCE [LARGE SCALE GENOMIC DNA]</scope>
    <source>
        <strain evidence="1 2">LMG 18435</strain>
    </source>
</reference>
<dbReference type="OrthoDB" id="2942237at2"/>
<dbReference type="Pfam" id="PF20317">
    <property type="entry name" value="HTH_60"/>
    <property type="match status" value="1"/>
</dbReference>
<dbReference type="EMBL" id="LJJC01000004">
    <property type="protein sequence ID" value="KQL52400.1"/>
    <property type="molecule type" value="Genomic_DNA"/>
</dbReference>
<evidence type="ECO:0000313" key="1">
    <source>
        <dbReference type="EMBL" id="KQL52400.1"/>
    </source>
</evidence>
<dbReference type="AlphaFoldDB" id="A0A0Q3TE70"/>
<accession>A0A0Q3TE70</accession>
<keyword evidence="2" id="KW-1185">Reference proteome</keyword>
<evidence type="ECO:0000313" key="2">
    <source>
        <dbReference type="Proteomes" id="UP000051888"/>
    </source>
</evidence>
<dbReference type="PATRIC" id="fig|157838.3.peg.398"/>
<dbReference type="InterPro" id="IPR046930">
    <property type="entry name" value="HTH_60"/>
</dbReference>
<name>A0A0Q3TE70_9BACI</name>
<proteinExistence type="predicted"/>